<dbReference type="Proteomes" id="UP000003779">
    <property type="component" value="Chromosome"/>
</dbReference>
<evidence type="ECO:0000313" key="2">
    <source>
        <dbReference type="EMBL" id="AFR08325.1"/>
    </source>
</evidence>
<evidence type="ECO:0000256" key="1">
    <source>
        <dbReference type="SAM" id="MobiDB-lite"/>
    </source>
</evidence>
<dbReference type="PATRIC" id="fig|1205910.3.peg.3145"/>
<feature type="region of interest" description="Disordered" evidence="1">
    <location>
        <begin position="71"/>
        <end position="110"/>
    </location>
</feature>
<gene>
    <name evidence="2" type="ordered locus">B005_3328</name>
</gene>
<reference evidence="3" key="2">
    <citation type="submission" date="2012-08" db="EMBL/GenBank/DDBJ databases">
        <title>Whole-genome sequence of Nocardiopsis alba strain ATCC BAA-2165 associated with honeybees.</title>
        <authorList>
            <person name="Qiao J."/>
            <person name="Chen L."/>
            <person name="Li Y."/>
            <person name="Wang J."/>
            <person name="Zhang W."/>
            <person name="Chen S."/>
        </authorList>
    </citation>
    <scope>NUCLEOTIDE SEQUENCE [LARGE SCALE GENOMIC DNA]</scope>
    <source>
        <strain evidence="3">ATCC BAA-2165 / BE74</strain>
    </source>
</reference>
<dbReference type="AlphaFoldDB" id="J7LA67"/>
<reference evidence="2 3" key="1">
    <citation type="journal article" date="2012" name="J. Bacteriol.">
        <title>Whole-Genome Sequence of Nocardiopsis alba Strain ATCC BAA-2165, Associated with Honeybees.</title>
        <authorList>
            <person name="Qiao J."/>
            <person name="Chen L."/>
            <person name="Li Y."/>
            <person name="Wang J."/>
            <person name="Zhang W."/>
            <person name="Chen S."/>
        </authorList>
    </citation>
    <scope>NUCLEOTIDE SEQUENCE [LARGE SCALE GENOMIC DNA]</scope>
    <source>
        <strain evidence="3">ATCC BAA-2165 / BE74</strain>
    </source>
</reference>
<protein>
    <submittedName>
        <fullName evidence="2">Uncharacterized protein</fullName>
    </submittedName>
</protein>
<proteinExistence type="predicted"/>
<evidence type="ECO:0000313" key="3">
    <source>
        <dbReference type="Proteomes" id="UP000003779"/>
    </source>
</evidence>
<dbReference type="EMBL" id="CP003788">
    <property type="protein sequence ID" value="AFR08325.1"/>
    <property type="molecule type" value="Genomic_DNA"/>
</dbReference>
<dbReference type="HOGENOM" id="CLU_2168311_0_0_11"/>
<dbReference type="STRING" id="1205910.B005_3328"/>
<dbReference type="KEGG" id="nal:B005_3328"/>
<organism evidence="2 3">
    <name type="scientific">Nocardiopsis alba (strain ATCC BAA-2165 / BE74)</name>
    <dbReference type="NCBI Taxonomy" id="1205910"/>
    <lineage>
        <taxon>Bacteria</taxon>
        <taxon>Bacillati</taxon>
        <taxon>Actinomycetota</taxon>
        <taxon>Actinomycetes</taxon>
        <taxon>Streptosporangiales</taxon>
        <taxon>Nocardiopsidaceae</taxon>
        <taxon>Nocardiopsis</taxon>
    </lineage>
</organism>
<name>J7LA67_NOCAA</name>
<accession>J7LA67</accession>
<sequence>MRYCFGHVALPFVRPADGPLRPPGEDDPRRRGAFRLRGEGCRAPGAWRVRSRNPTSGTAVGRRGAFRLPTAAFGRGTSGPSAVVGAAPEKTGPCSFPEGQRPRRPAFLQK</sequence>